<comment type="caution">
    <text evidence="1">The sequence shown here is derived from an EMBL/GenBank/DDBJ whole genome shotgun (WGS) entry which is preliminary data.</text>
</comment>
<feature type="non-terminal residue" evidence="1">
    <location>
        <position position="59"/>
    </location>
</feature>
<reference evidence="1 2" key="1">
    <citation type="journal article" date="2023" name="Sci. Data">
        <title>Genome assembly of the Korean intertidal mud-creeper Batillaria attramentaria.</title>
        <authorList>
            <person name="Patra A.K."/>
            <person name="Ho P.T."/>
            <person name="Jun S."/>
            <person name="Lee S.J."/>
            <person name="Kim Y."/>
            <person name="Won Y.J."/>
        </authorList>
    </citation>
    <scope>NUCLEOTIDE SEQUENCE [LARGE SCALE GENOMIC DNA]</scope>
    <source>
        <strain evidence="1">Wonlab-2016</strain>
    </source>
</reference>
<dbReference type="Proteomes" id="UP001519460">
    <property type="component" value="Unassembled WGS sequence"/>
</dbReference>
<sequence length="59" mass="6792">ATIIPHALNGRLGKYLTESRKVQGYYVYDWICKTTIVRIPTRGKTRVWAFPGVVDGRLR</sequence>
<gene>
    <name evidence="1" type="ORF">BaRGS_00001432</name>
</gene>
<organism evidence="1 2">
    <name type="scientific">Batillaria attramentaria</name>
    <dbReference type="NCBI Taxonomy" id="370345"/>
    <lineage>
        <taxon>Eukaryota</taxon>
        <taxon>Metazoa</taxon>
        <taxon>Spiralia</taxon>
        <taxon>Lophotrochozoa</taxon>
        <taxon>Mollusca</taxon>
        <taxon>Gastropoda</taxon>
        <taxon>Caenogastropoda</taxon>
        <taxon>Sorbeoconcha</taxon>
        <taxon>Cerithioidea</taxon>
        <taxon>Batillariidae</taxon>
        <taxon>Batillaria</taxon>
    </lineage>
</organism>
<evidence type="ECO:0000313" key="1">
    <source>
        <dbReference type="EMBL" id="KAK7507497.1"/>
    </source>
</evidence>
<proteinExistence type="predicted"/>
<dbReference type="EMBL" id="JACVVK020000004">
    <property type="protein sequence ID" value="KAK7507497.1"/>
    <property type="molecule type" value="Genomic_DNA"/>
</dbReference>
<protein>
    <submittedName>
        <fullName evidence="1">Uncharacterized protein</fullName>
    </submittedName>
</protein>
<dbReference type="AlphaFoldDB" id="A0ABD0M741"/>
<keyword evidence="2" id="KW-1185">Reference proteome</keyword>
<name>A0ABD0M741_9CAEN</name>
<accession>A0ABD0M741</accession>
<evidence type="ECO:0000313" key="2">
    <source>
        <dbReference type="Proteomes" id="UP001519460"/>
    </source>
</evidence>
<feature type="non-terminal residue" evidence="1">
    <location>
        <position position="1"/>
    </location>
</feature>